<protein>
    <submittedName>
        <fullName evidence="1">Uncharacterized protein</fullName>
    </submittedName>
</protein>
<reference evidence="1" key="1">
    <citation type="journal article" date="2015" name="Nature">
        <title>Complex archaea that bridge the gap between prokaryotes and eukaryotes.</title>
        <authorList>
            <person name="Spang A."/>
            <person name="Saw J.H."/>
            <person name="Jorgensen S.L."/>
            <person name="Zaremba-Niedzwiedzka K."/>
            <person name="Martijn J."/>
            <person name="Lind A.E."/>
            <person name="van Eijk R."/>
            <person name="Schleper C."/>
            <person name="Guy L."/>
            <person name="Ettema T.J."/>
        </authorList>
    </citation>
    <scope>NUCLEOTIDE SEQUENCE</scope>
</reference>
<sequence length="503" mass="57587">MKQVTTIKVTPETSQELKGLKKEMRLKSKEEVILKTIENNKSRIDSEKNLISSYHKKIQESLMESDVEEPEIERGIVENVLTSHNIKFLDKNNTEISIVKPFSSKGISPEFQNPYIIIERFLSKDNLPQSIKNIDFVKLKQFGFQIGILTTKYFKPFYRGQRVKYVLFHNKNPLTSSRIIDYVPTHCAIQYDLNNKKIRIKGKQTGSGGYGSWLNISSGSPTGYKNETKRNPFLRTLGRYSTPPSNMSSEELAYRTTGYLALERKYKKVFITDIPIMLTEDNQILCLPKSSEAKHIGVSAMTGTCKSLLLSALLSWEYWLMGKSCVNLNDLQKQTLENSFPTDSWPFNLKVINAKPIGLPMVYIWPSTSTLQINKKDKRFPHLQITLPLREIIENIELYNILDKSKVYLGNLTDELVECDSFSEMMAVIEEAIPQKHTMMKFKIKNIFMALERNKMIDVSVPQYPSYLKIKGGINKGQGRIILSFDSVTGVFVLDNIVENDNG</sequence>
<accession>A0A0F9JXA4</accession>
<dbReference type="AlphaFoldDB" id="A0A0F9JXA4"/>
<organism evidence="1">
    <name type="scientific">marine sediment metagenome</name>
    <dbReference type="NCBI Taxonomy" id="412755"/>
    <lineage>
        <taxon>unclassified sequences</taxon>
        <taxon>metagenomes</taxon>
        <taxon>ecological metagenomes</taxon>
    </lineage>
</organism>
<name>A0A0F9JXA4_9ZZZZ</name>
<proteinExistence type="predicted"/>
<dbReference type="EMBL" id="LAZR01009157">
    <property type="protein sequence ID" value="KKM74333.1"/>
    <property type="molecule type" value="Genomic_DNA"/>
</dbReference>
<feature type="non-terminal residue" evidence="1">
    <location>
        <position position="503"/>
    </location>
</feature>
<evidence type="ECO:0000313" key="1">
    <source>
        <dbReference type="EMBL" id="KKM74333.1"/>
    </source>
</evidence>
<gene>
    <name evidence="1" type="ORF">LCGC14_1401340</name>
</gene>
<comment type="caution">
    <text evidence="1">The sequence shown here is derived from an EMBL/GenBank/DDBJ whole genome shotgun (WGS) entry which is preliminary data.</text>
</comment>